<dbReference type="PANTHER" id="PTHR34485">
    <property type="entry name" value="PROLINE-RICH, LACRIMAL 1"/>
    <property type="match status" value="1"/>
</dbReference>
<feature type="compositionally biased region" description="Polar residues" evidence="1">
    <location>
        <begin position="49"/>
        <end position="59"/>
    </location>
</feature>
<evidence type="ECO:0000256" key="1">
    <source>
        <dbReference type="SAM" id="MobiDB-lite"/>
    </source>
</evidence>
<accession>A0ABN8QDH1</accession>
<reference evidence="2 3" key="1">
    <citation type="submission" date="2022-05" db="EMBL/GenBank/DDBJ databases">
        <authorList>
            <consortium name="Genoscope - CEA"/>
            <person name="William W."/>
        </authorList>
    </citation>
    <scope>NUCLEOTIDE SEQUENCE [LARGE SCALE GENOMIC DNA]</scope>
</reference>
<gene>
    <name evidence="2" type="ORF">PLOB_00005314</name>
</gene>
<sequence length="549" mass="61402">MPERKASKARKEASKKAHEARGSGSKSRISRDFEKLKNAGWTIEERPKSSSGKSLQFSYRNPEGKSLKSAEEVKRQLHAEGRLEEFVLNATENRNQVQELWFRRSNDLPSSDETDDSDYEPPMEKQSMKEIKHDKGVEVPEGLFIATTSSIVDFVGEVNKYFKCTSNNGRCRGQLVLTAYGKKGFGGAMVFSFKCCGCWTVEIDYKRSYLAQESRRQLVSLAISLAFFISGHGYAGYRKTLGRGLGLGIVSEKPFLEVVDLALPYIKSMLDEMCEDGKEKMKELPADQIGSWSRAVTCCDGCWLIRGHFSQNCTFVIKNYITGALLYYGHLCMRGADTICDEELWQGTAKSAEGHLSEVLWAKAKEEGLKVEVNWQDADSSSAKGFRLSYSSEQESRIMLCGGHVGRAHGKKLDELKTKSSFSSAFIALHKREFPSTESVKCCCVGKNHTFVATRTKPVCGCIGPGFIQNAKRNHYCAMVHAGNSPDKYRQTMLPLGKYHCRDIHEWQGGSCSFHPLTKCSCKKCEADVDGFYAELKCSGEEYHSAHIV</sequence>
<proteinExistence type="predicted"/>
<feature type="region of interest" description="Disordered" evidence="1">
    <location>
        <begin position="105"/>
        <end position="125"/>
    </location>
</feature>
<evidence type="ECO:0000313" key="3">
    <source>
        <dbReference type="Proteomes" id="UP001159405"/>
    </source>
</evidence>
<feature type="compositionally biased region" description="Basic and acidic residues" evidence="1">
    <location>
        <begin position="1"/>
        <end position="21"/>
    </location>
</feature>
<organism evidence="2 3">
    <name type="scientific">Porites lobata</name>
    <dbReference type="NCBI Taxonomy" id="104759"/>
    <lineage>
        <taxon>Eukaryota</taxon>
        <taxon>Metazoa</taxon>
        <taxon>Cnidaria</taxon>
        <taxon>Anthozoa</taxon>
        <taxon>Hexacorallia</taxon>
        <taxon>Scleractinia</taxon>
        <taxon>Fungiina</taxon>
        <taxon>Poritidae</taxon>
        <taxon>Porites</taxon>
    </lineage>
</organism>
<comment type="caution">
    <text evidence="2">The sequence shown here is derived from an EMBL/GenBank/DDBJ whole genome shotgun (WGS) entry which is preliminary data.</text>
</comment>
<dbReference type="Gene3D" id="3.30.890.10">
    <property type="entry name" value="Methyl-cpg-binding Protein 2, Chain A"/>
    <property type="match status" value="1"/>
</dbReference>
<feature type="region of interest" description="Disordered" evidence="1">
    <location>
        <begin position="1"/>
        <end position="73"/>
    </location>
</feature>
<evidence type="ECO:0000313" key="2">
    <source>
        <dbReference type="EMBL" id="CAH3162430.1"/>
    </source>
</evidence>
<feature type="compositionally biased region" description="Acidic residues" evidence="1">
    <location>
        <begin position="110"/>
        <end position="121"/>
    </location>
</feature>
<dbReference type="PANTHER" id="PTHR34485:SF2">
    <property type="entry name" value="PROLINE RICH, LACRIMAL 1"/>
    <property type="match status" value="1"/>
</dbReference>
<feature type="compositionally biased region" description="Basic and acidic residues" evidence="1">
    <location>
        <begin position="62"/>
        <end position="73"/>
    </location>
</feature>
<dbReference type="Proteomes" id="UP001159405">
    <property type="component" value="Unassembled WGS sequence"/>
</dbReference>
<name>A0ABN8QDH1_9CNID</name>
<dbReference type="EMBL" id="CALNXK010000123">
    <property type="protein sequence ID" value="CAH3162430.1"/>
    <property type="molecule type" value="Genomic_DNA"/>
</dbReference>
<feature type="compositionally biased region" description="Basic and acidic residues" evidence="1">
    <location>
        <begin position="29"/>
        <end position="48"/>
    </location>
</feature>
<keyword evidence="3" id="KW-1185">Reference proteome</keyword>
<protein>
    <submittedName>
        <fullName evidence="2">Uncharacterized protein</fullName>
    </submittedName>
</protein>